<proteinExistence type="predicted"/>
<feature type="compositionally biased region" description="Basic and acidic residues" evidence="1">
    <location>
        <begin position="220"/>
        <end position="229"/>
    </location>
</feature>
<dbReference type="Gene3D" id="2.170.270.10">
    <property type="entry name" value="SET domain"/>
    <property type="match status" value="1"/>
</dbReference>
<name>A0A7R8WE90_9CRUS</name>
<feature type="compositionally biased region" description="Polar residues" evidence="1">
    <location>
        <begin position="113"/>
        <end position="129"/>
    </location>
</feature>
<feature type="compositionally biased region" description="Acidic residues" evidence="1">
    <location>
        <begin position="299"/>
        <end position="325"/>
    </location>
</feature>
<evidence type="ECO:0000313" key="2">
    <source>
        <dbReference type="EMBL" id="CAD7229384.1"/>
    </source>
</evidence>
<sequence>MNRAFLPCLLCKEGMYDRLYRHLERSHRLDAEERKEQLSNSRIQVQRFSQKMVLDRETADQINSLLAGTPHAGFLKKTGFLWNDREDVPAAAAPIVQQATQGPIENSEDASDGEQTQKTTIPVQEVQTPNREEQYQATIHEEMSPNHDEKAQDPGEQTLEQHQEMSPDHHENAQDPGEDTQEQYQATLHEEMLPDHDGKAQDPGERTLEQHQATIYEEISPDHAEKAQDLGEQTQEQYQEMSPDHHENAQDPGEQTQEQYQATVHEQRSPDQDEEEEQKQQRTLRPRAKRHQDEFQPSDVEDSGEEWMPESMEGSESESDSEIPDPEVPVYTQKNSRATREELQKRKLNTCIPRSQFSDFEAHLRNIQHRESPAAISQYLTIIGRVMYYVQNAAGKEDDMVLDPNYLRHRSLVAEYLNKIGQIETIASSTMANYVKALQLFGFHQKQFRVHRLQEVVAFKTSEKISGQIDQILRMNLVSLRASNEKDARLQDNCDPIQGLHRRHRPMSSLPDLPLKALEVDVKSAGKKCWTNTDSSASLRPCIAPEEPNPLRPSETTDLASGPSRTPTTESPFVNAFESSVDNPCLTRTERSSSSSSYKDSTEVAQTAELIQGLFKQNPLVSSDTREGCVGSGENLDAATSIPHKVHRRQVLRRQSETFQPKKQSLQAQQQSFPSQLDQDLHSQRDQKNVSANDELPHHSAKNYNQLRYLRFKERALITASFFSRRSCCPSMDEVGKFMTSKGWRSSDLKSWFKVFVREWSRVKKDDCNTRNLSFTQNKLRVVPGLDVGSGIFAEGPFVKGEFVCPYDGKLYGPMSRRDAEGFTRRADVDTSYMMLFRASDSWYVVDGKEGTELGRLVNHSAIHPNVKAKLFSRNGNHSIEFWSITEILPGEEILVDYNERSAETGLIWLDGCTSRCQKWYVVEWFYFGSMSDQNVRKVEPASSTSVSSDTREGCVGSGENLDAATSIPHKLHRRQVLRRHSETFQPQKQSLQAQQQSFPSQLDQDLHSQRDQKVDEKDLPFLEMVATGILANATGPGNRVRRDPDEIANSTRSQLRRVTNLQELSVSSELNLRLD</sequence>
<dbReference type="Pfam" id="PF00856">
    <property type="entry name" value="SET"/>
    <property type="match status" value="1"/>
</dbReference>
<dbReference type="GO" id="GO:0005634">
    <property type="term" value="C:nucleus"/>
    <property type="evidence" value="ECO:0007669"/>
    <property type="project" value="TreeGrafter"/>
</dbReference>
<feature type="compositionally biased region" description="Low complexity" evidence="1">
    <location>
        <begin position="659"/>
        <end position="678"/>
    </location>
</feature>
<feature type="compositionally biased region" description="Polar residues" evidence="1">
    <location>
        <begin position="554"/>
        <end position="582"/>
    </location>
</feature>
<dbReference type="EMBL" id="OB662038">
    <property type="protein sequence ID" value="CAD7229384.1"/>
    <property type="molecule type" value="Genomic_DNA"/>
</dbReference>
<feature type="compositionally biased region" description="Basic and acidic residues" evidence="1">
    <location>
        <begin position="1005"/>
        <end position="1018"/>
    </location>
</feature>
<gene>
    <name evidence="2" type="ORF">CTOB1V02_LOCUS7256</name>
</gene>
<evidence type="ECO:0000256" key="1">
    <source>
        <dbReference type="SAM" id="MobiDB-lite"/>
    </source>
</evidence>
<feature type="region of interest" description="Disordered" evidence="1">
    <location>
        <begin position="938"/>
        <end position="963"/>
    </location>
</feature>
<dbReference type="AlphaFoldDB" id="A0A7R8WE90"/>
<accession>A0A7R8WE90</accession>
<feature type="compositionally biased region" description="Low complexity" evidence="1">
    <location>
        <begin position="985"/>
        <end position="1004"/>
    </location>
</feature>
<dbReference type="InterPro" id="IPR046341">
    <property type="entry name" value="SET_dom_sf"/>
</dbReference>
<reference evidence="2" key="1">
    <citation type="submission" date="2020-11" db="EMBL/GenBank/DDBJ databases">
        <authorList>
            <person name="Tran Van P."/>
        </authorList>
    </citation>
    <scope>NUCLEOTIDE SEQUENCE</scope>
</reference>
<dbReference type="GO" id="GO:0006357">
    <property type="term" value="P:regulation of transcription by RNA polymerase II"/>
    <property type="evidence" value="ECO:0007669"/>
    <property type="project" value="TreeGrafter"/>
</dbReference>
<feature type="compositionally biased region" description="Polar residues" evidence="1">
    <location>
        <begin position="231"/>
        <end position="240"/>
    </location>
</feature>
<dbReference type="PANTHER" id="PTHR46167:SF1">
    <property type="entry name" value="N-LYSINE METHYLTRANSFERASE KMT5A"/>
    <property type="match status" value="1"/>
</dbReference>
<feature type="region of interest" description="Disordered" evidence="1">
    <location>
        <begin position="143"/>
        <end position="341"/>
    </location>
</feature>
<protein>
    <submittedName>
        <fullName evidence="2">Uncharacterized protein</fullName>
    </submittedName>
</protein>
<dbReference type="InterPro" id="IPR001214">
    <property type="entry name" value="SET_dom"/>
</dbReference>
<dbReference type="SUPFAM" id="SSF82199">
    <property type="entry name" value="SET domain"/>
    <property type="match status" value="1"/>
</dbReference>
<dbReference type="GO" id="GO:0042799">
    <property type="term" value="F:histone H4K20 methyltransferase activity"/>
    <property type="evidence" value="ECO:0007669"/>
    <property type="project" value="TreeGrafter"/>
</dbReference>
<dbReference type="PANTHER" id="PTHR46167">
    <property type="entry name" value="N-LYSINE METHYLTRANSFERASE KMT5A"/>
    <property type="match status" value="1"/>
</dbReference>
<dbReference type="SMART" id="SM00317">
    <property type="entry name" value="SET"/>
    <property type="match status" value="1"/>
</dbReference>
<feature type="compositionally biased region" description="Polar residues" evidence="1">
    <location>
        <begin position="253"/>
        <end position="264"/>
    </location>
</feature>
<feature type="region of interest" description="Disordered" evidence="1">
    <location>
        <begin position="102"/>
        <end position="130"/>
    </location>
</feature>
<feature type="compositionally biased region" description="Basic and acidic residues" evidence="1">
    <location>
        <begin position="143"/>
        <end position="173"/>
    </location>
</feature>
<dbReference type="InterPro" id="IPR051760">
    <property type="entry name" value="KMT5A"/>
</dbReference>
<feature type="compositionally biased region" description="Basic and acidic residues" evidence="1">
    <location>
        <begin position="679"/>
        <end position="688"/>
    </location>
</feature>
<feature type="compositionally biased region" description="Basic and acidic residues" evidence="1">
    <location>
        <begin position="188"/>
        <end position="209"/>
    </location>
</feature>
<dbReference type="OrthoDB" id="5560686at2759"/>
<feature type="region of interest" description="Disordered" evidence="1">
    <location>
        <begin position="983"/>
        <end position="1018"/>
    </location>
</feature>
<organism evidence="2">
    <name type="scientific">Cyprideis torosa</name>
    <dbReference type="NCBI Taxonomy" id="163714"/>
    <lineage>
        <taxon>Eukaryota</taxon>
        <taxon>Metazoa</taxon>
        <taxon>Ecdysozoa</taxon>
        <taxon>Arthropoda</taxon>
        <taxon>Crustacea</taxon>
        <taxon>Oligostraca</taxon>
        <taxon>Ostracoda</taxon>
        <taxon>Podocopa</taxon>
        <taxon>Podocopida</taxon>
        <taxon>Cytherocopina</taxon>
        <taxon>Cytheroidea</taxon>
        <taxon>Cytherideidae</taxon>
        <taxon>Cyprideis</taxon>
    </lineage>
</organism>
<dbReference type="GO" id="GO:0005700">
    <property type="term" value="C:polytene chromosome"/>
    <property type="evidence" value="ECO:0007669"/>
    <property type="project" value="TreeGrafter"/>
</dbReference>
<feature type="region of interest" description="Disordered" evidence="1">
    <location>
        <begin position="530"/>
        <end position="601"/>
    </location>
</feature>
<dbReference type="PROSITE" id="PS50280">
    <property type="entry name" value="SET"/>
    <property type="match status" value="1"/>
</dbReference>
<dbReference type="GO" id="GO:0043516">
    <property type="term" value="P:regulation of DNA damage response, signal transduction by p53 class mediator"/>
    <property type="evidence" value="ECO:0007669"/>
    <property type="project" value="TreeGrafter"/>
</dbReference>
<feature type="region of interest" description="Disordered" evidence="1">
    <location>
        <begin position="622"/>
        <end position="698"/>
    </location>
</feature>